<dbReference type="GO" id="GO:0006310">
    <property type="term" value="P:DNA recombination"/>
    <property type="evidence" value="ECO:0007669"/>
    <property type="project" value="UniProtKB-KW"/>
</dbReference>
<protein>
    <submittedName>
        <fullName evidence="6">Integrase arm-type DNA-binding domain-containing protein</fullName>
    </submittedName>
</protein>
<dbReference type="InterPro" id="IPR025166">
    <property type="entry name" value="Integrase_DNA_bind_dom"/>
</dbReference>
<dbReference type="Proteomes" id="UP000653156">
    <property type="component" value="Chromosome"/>
</dbReference>
<evidence type="ECO:0000256" key="3">
    <source>
        <dbReference type="ARBA" id="ARBA00023125"/>
    </source>
</evidence>
<evidence type="ECO:0000256" key="4">
    <source>
        <dbReference type="ARBA" id="ARBA00023172"/>
    </source>
</evidence>
<keyword evidence="7" id="KW-1185">Reference proteome</keyword>
<keyword evidence="3 6" id="KW-0238">DNA-binding</keyword>
<reference evidence="6" key="1">
    <citation type="submission" date="2021-02" db="EMBL/GenBank/DDBJ databases">
        <title>Neisseriaceae sp. 26B isolated from the cloaca of a Common Toad-headed Turtle (Mesoclemmys nasuta).</title>
        <authorList>
            <person name="Spergser J."/>
            <person name="Busse H.-J."/>
        </authorList>
    </citation>
    <scope>NUCLEOTIDE SEQUENCE</scope>
    <source>
        <strain evidence="6">26B</strain>
    </source>
</reference>
<evidence type="ECO:0000313" key="6">
    <source>
        <dbReference type="EMBL" id="QRQ82342.1"/>
    </source>
</evidence>
<dbReference type="AlphaFoldDB" id="A0A892ZHD5"/>
<dbReference type="SUPFAM" id="SSF56349">
    <property type="entry name" value="DNA breaking-rejoining enzymes"/>
    <property type="match status" value="1"/>
</dbReference>
<keyword evidence="4" id="KW-0233">DNA recombination</keyword>
<dbReference type="PANTHER" id="PTHR30629">
    <property type="entry name" value="PROPHAGE INTEGRASE"/>
    <property type="match status" value="1"/>
</dbReference>
<evidence type="ECO:0000259" key="5">
    <source>
        <dbReference type="PROSITE" id="PS51898"/>
    </source>
</evidence>
<dbReference type="Pfam" id="PF13356">
    <property type="entry name" value="Arm-DNA-bind_3"/>
    <property type="match status" value="1"/>
</dbReference>
<dbReference type="Gene3D" id="1.10.443.10">
    <property type="entry name" value="Intergrase catalytic core"/>
    <property type="match status" value="1"/>
</dbReference>
<keyword evidence="2" id="KW-0229">DNA integration</keyword>
<comment type="similarity">
    <text evidence="1">Belongs to the 'phage' integrase family.</text>
</comment>
<dbReference type="InterPro" id="IPR011010">
    <property type="entry name" value="DNA_brk_join_enz"/>
</dbReference>
<dbReference type="Gene3D" id="3.30.160.390">
    <property type="entry name" value="Integrase, DNA-binding domain"/>
    <property type="match status" value="1"/>
</dbReference>
<dbReference type="Gene3D" id="1.10.150.130">
    <property type="match status" value="1"/>
</dbReference>
<dbReference type="Pfam" id="PF00589">
    <property type="entry name" value="Phage_integrase"/>
    <property type="match status" value="1"/>
</dbReference>
<dbReference type="EMBL" id="CP069798">
    <property type="protein sequence ID" value="QRQ82342.1"/>
    <property type="molecule type" value="Genomic_DNA"/>
</dbReference>
<dbReference type="InterPro" id="IPR002104">
    <property type="entry name" value="Integrase_catalytic"/>
</dbReference>
<dbReference type="GO" id="GO:0003677">
    <property type="term" value="F:DNA binding"/>
    <property type="evidence" value="ECO:0007669"/>
    <property type="project" value="UniProtKB-KW"/>
</dbReference>
<dbReference type="InterPro" id="IPR053876">
    <property type="entry name" value="Phage_int_M"/>
</dbReference>
<evidence type="ECO:0000256" key="2">
    <source>
        <dbReference type="ARBA" id="ARBA00022908"/>
    </source>
</evidence>
<dbReference type="InterPro" id="IPR038488">
    <property type="entry name" value="Integrase_DNA-bd_sf"/>
</dbReference>
<dbReference type="PROSITE" id="PS51898">
    <property type="entry name" value="TYR_RECOMBINASE"/>
    <property type="match status" value="1"/>
</dbReference>
<name>A0A892ZHD5_9NEIS</name>
<organism evidence="6 7">
    <name type="scientific">Paralysiella testudinis</name>
    <dbReference type="NCBI Taxonomy" id="2809020"/>
    <lineage>
        <taxon>Bacteria</taxon>
        <taxon>Pseudomonadati</taxon>
        <taxon>Pseudomonadota</taxon>
        <taxon>Betaproteobacteria</taxon>
        <taxon>Neisseriales</taxon>
        <taxon>Neisseriaceae</taxon>
        <taxon>Paralysiella</taxon>
    </lineage>
</organism>
<feature type="domain" description="Tyr recombinase" evidence="5">
    <location>
        <begin position="202"/>
        <end position="380"/>
    </location>
</feature>
<proteinExistence type="inferred from homology"/>
<dbReference type="InterPro" id="IPR050808">
    <property type="entry name" value="Phage_Integrase"/>
</dbReference>
<dbReference type="CDD" id="cd00801">
    <property type="entry name" value="INT_P4_C"/>
    <property type="match status" value="1"/>
</dbReference>
<dbReference type="GO" id="GO:0015074">
    <property type="term" value="P:DNA integration"/>
    <property type="evidence" value="ECO:0007669"/>
    <property type="project" value="UniProtKB-KW"/>
</dbReference>
<accession>A0A892ZHD5</accession>
<dbReference type="KEGG" id="ptes:JQU52_02730"/>
<dbReference type="RefSeq" id="WP_230339627.1">
    <property type="nucleotide sequence ID" value="NZ_CP069798.1"/>
</dbReference>
<evidence type="ECO:0000256" key="1">
    <source>
        <dbReference type="ARBA" id="ARBA00008857"/>
    </source>
</evidence>
<dbReference type="Pfam" id="PF22022">
    <property type="entry name" value="Phage_int_M"/>
    <property type="match status" value="1"/>
</dbReference>
<sequence>MPLNDRQIKNAKPAEKAYKISDGHGLHLLIKPNGGKYWRLKYRIDGKEKLLSIGTYPTISLVEARAAAENARRMVANGQSPSEAKQTAKRERAEALQNTFGHIAAEWYAHQRISWQSGHAGRVWKMFERLILPEIGKLPIAEIGVRQIKALIESIAAQGNHETARIVLQKTKAVFNYAVLTERAINNPALPLVGQIKPAPVKHMPALPQSEITEFYRRVITEPSLREVTRLALLLMPLTFVRAGELRKAEWVDFDLDAKEWHIPAAKMKMKAPHIVPLSDWALALLAELHTLTGHGRYLFNGRNDETRPMSENALSYAMGRMGYAGIATPHGFRSLATDVLNENGYPPDVIERQLAHVEQNKVRAAYHRTEYLPQRREMMQWYSDFLRQRYDAAKAML</sequence>
<dbReference type="PANTHER" id="PTHR30629:SF2">
    <property type="entry name" value="PROPHAGE INTEGRASE INTS-RELATED"/>
    <property type="match status" value="1"/>
</dbReference>
<dbReference type="InterPro" id="IPR010998">
    <property type="entry name" value="Integrase_recombinase_N"/>
</dbReference>
<evidence type="ECO:0000313" key="7">
    <source>
        <dbReference type="Proteomes" id="UP000653156"/>
    </source>
</evidence>
<gene>
    <name evidence="6" type="ORF">JQU52_02730</name>
</gene>
<dbReference type="InterPro" id="IPR013762">
    <property type="entry name" value="Integrase-like_cat_sf"/>
</dbReference>